<gene>
    <name evidence="4" type="ORF">STRCI_004716</name>
</gene>
<evidence type="ECO:0000256" key="3">
    <source>
        <dbReference type="SAM" id="SignalP"/>
    </source>
</evidence>
<evidence type="ECO:0000313" key="5">
    <source>
        <dbReference type="Proteomes" id="UP001164439"/>
    </source>
</evidence>
<keyword evidence="2" id="KW-0812">Transmembrane</keyword>
<feature type="chain" id="PRO_5045465768" description="TPM domain-containing protein" evidence="3">
    <location>
        <begin position="28"/>
        <end position="435"/>
    </location>
</feature>
<feature type="region of interest" description="Disordered" evidence="1">
    <location>
        <begin position="173"/>
        <end position="200"/>
    </location>
</feature>
<name>A0ABY7KJV6_9ACTN</name>
<dbReference type="EMBL" id="CP114413">
    <property type="protein sequence ID" value="WAZ23377.1"/>
    <property type="molecule type" value="Genomic_DNA"/>
</dbReference>
<feature type="region of interest" description="Disordered" evidence="1">
    <location>
        <begin position="413"/>
        <end position="435"/>
    </location>
</feature>
<feature type="compositionally biased region" description="Basic and acidic residues" evidence="1">
    <location>
        <begin position="173"/>
        <end position="182"/>
    </location>
</feature>
<dbReference type="RefSeq" id="WP_269660955.1">
    <property type="nucleotide sequence ID" value="NZ_CP114413.1"/>
</dbReference>
<keyword evidence="3" id="KW-0732">Signal</keyword>
<reference evidence="4" key="1">
    <citation type="submission" date="2022-12" db="EMBL/GenBank/DDBJ databases">
        <authorList>
            <person name="Ruckert C."/>
            <person name="Busche T."/>
            <person name="Kalinowski J."/>
            <person name="Wittmann C."/>
        </authorList>
    </citation>
    <scope>NUCLEOTIDE SEQUENCE</scope>
    <source>
        <strain evidence="4">DSM 40467</strain>
    </source>
</reference>
<organism evidence="4 5">
    <name type="scientific">Streptomyces cinnabarinus</name>
    <dbReference type="NCBI Taxonomy" id="67287"/>
    <lineage>
        <taxon>Bacteria</taxon>
        <taxon>Bacillati</taxon>
        <taxon>Actinomycetota</taxon>
        <taxon>Actinomycetes</taxon>
        <taxon>Kitasatosporales</taxon>
        <taxon>Streptomycetaceae</taxon>
        <taxon>Streptomyces</taxon>
    </lineage>
</organism>
<accession>A0ABY7KJV6</accession>
<keyword evidence="2" id="KW-1133">Transmembrane helix</keyword>
<feature type="transmembrane region" description="Helical" evidence="2">
    <location>
        <begin position="198"/>
        <end position="220"/>
    </location>
</feature>
<proteinExistence type="predicted"/>
<evidence type="ECO:0000256" key="2">
    <source>
        <dbReference type="SAM" id="Phobius"/>
    </source>
</evidence>
<protein>
    <recommendedName>
        <fullName evidence="6">TPM domain-containing protein</fullName>
    </recommendedName>
</protein>
<feature type="signal peptide" evidence="3">
    <location>
        <begin position="1"/>
        <end position="27"/>
    </location>
</feature>
<dbReference type="Proteomes" id="UP001164439">
    <property type="component" value="Chromosome"/>
</dbReference>
<keyword evidence="5" id="KW-1185">Reference proteome</keyword>
<evidence type="ECO:0000256" key="1">
    <source>
        <dbReference type="SAM" id="MobiDB-lite"/>
    </source>
</evidence>
<evidence type="ECO:0008006" key="6">
    <source>
        <dbReference type="Google" id="ProtNLM"/>
    </source>
</evidence>
<evidence type="ECO:0000313" key="4">
    <source>
        <dbReference type="EMBL" id="WAZ23377.1"/>
    </source>
</evidence>
<sequence>MWRRRVGTAVRASCLLSLSLFLFPARAAADSAPPSPGERIAEALRESPVYVDDAYAEAVPLSRQRELTRQIDGTGLPIRIVLTPLTKGDAFDGDADVLASVVRDRLPQRDLILITTDGVFTDSLNGYEWPADTHETRDAVAAAGFLDETRNAGLADLTSKAVELVAGGEGTEAYERATRDTAGEQEAAPPRRRQDSGAGWPTMAAMAGGCAAVLTLLFLVRRRRRTVTAPAPEFTAARAAEEADVRRRAEAEVVALGEQVQAADATTPGLSRALDAYAAAGTVLDGARGLPDLAGALALATEGRDALSGTPSPLPRCFFNPLHGRAAHHTNWRRLGRREGTRVAVCPTCATAVHTHRAPQSLTDVSEDGRTIPYFEVPAERSVWAATGYGSLPGDGMAGRVVRGDFTRSFRGERDDDGVRRRSCAQAKLPARPLD</sequence>
<keyword evidence="2" id="KW-0472">Membrane</keyword>